<keyword evidence="1" id="KW-1133">Transmembrane helix</keyword>
<name>H1Y487_9SPHI</name>
<feature type="transmembrane region" description="Helical" evidence="1">
    <location>
        <begin position="9"/>
        <end position="31"/>
    </location>
</feature>
<keyword evidence="1" id="KW-0472">Membrane</keyword>
<dbReference type="PANTHER" id="PTHR33371:SF4">
    <property type="entry name" value="INTERMEMBRANE PHOSPHOLIPID TRANSPORT SYSTEM BINDING PROTEIN MLAD"/>
    <property type="match status" value="1"/>
</dbReference>
<dbReference type="Pfam" id="PF02470">
    <property type="entry name" value="MlaD"/>
    <property type="match status" value="1"/>
</dbReference>
<accession>H1Y487</accession>
<dbReference type="eggNOG" id="COG1463">
    <property type="taxonomic scope" value="Bacteria"/>
</dbReference>
<reference evidence="3" key="1">
    <citation type="submission" date="2011-09" db="EMBL/GenBank/DDBJ databases">
        <title>The permanent draft genome of Mucilaginibacter paludis DSM 18603.</title>
        <authorList>
            <consortium name="US DOE Joint Genome Institute (JGI-PGF)"/>
            <person name="Lucas S."/>
            <person name="Han J."/>
            <person name="Lapidus A."/>
            <person name="Bruce D."/>
            <person name="Goodwin L."/>
            <person name="Pitluck S."/>
            <person name="Peters L."/>
            <person name="Kyrpides N."/>
            <person name="Mavromatis K."/>
            <person name="Ivanova N."/>
            <person name="Mikhailova N."/>
            <person name="Held B."/>
            <person name="Detter J.C."/>
            <person name="Tapia R."/>
            <person name="Han C."/>
            <person name="Land M."/>
            <person name="Hauser L."/>
            <person name="Markowitz V."/>
            <person name="Cheng J.-F."/>
            <person name="Hugenholtz P."/>
            <person name="Woyke T."/>
            <person name="Wu D."/>
            <person name="Tindall B."/>
            <person name="Brambilla E."/>
            <person name="Klenk H.-P."/>
            <person name="Eisen J.A."/>
        </authorList>
    </citation>
    <scope>NUCLEOTIDE SEQUENCE [LARGE SCALE GENOMIC DNA]</scope>
    <source>
        <strain evidence="3">DSM 18603</strain>
    </source>
</reference>
<dbReference type="RefSeq" id="WP_008505595.1">
    <property type="nucleotide sequence ID" value="NZ_CM001403.1"/>
</dbReference>
<dbReference type="AlphaFoldDB" id="H1Y487"/>
<evidence type="ECO:0000313" key="4">
    <source>
        <dbReference type="Proteomes" id="UP000002774"/>
    </source>
</evidence>
<organism evidence="3 4">
    <name type="scientific">Mucilaginibacter paludis DSM 18603</name>
    <dbReference type="NCBI Taxonomy" id="714943"/>
    <lineage>
        <taxon>Bacteria</taxon>
        <taxon>Pseudomonadati</taxon>
        <taxon>Bacteroidota</taxon>
        <taxon>Sphingobacteriia</taxon>
        <taxon>Sphingobacteriales</taxon>
        <taxon>Sphingobacteriaceae</taxon>
        <taxon>Mucilaginibacter</taxon>
    </lineage>
</organism>
<sequence>MEKEENKRAIIVGVFVFLGLLIFVLAIFTLGGQQKTFVKNIHLSAVFNDVAGLKKGNNVWFSGVKVGTISSIRFTGLSQVDVKMDIDQSVQSFIHRNAGVRISSDGLIGNKIIVIDGGSPNAPMVEDGNMLQAENMLSTDDIMKTLQKNNENLLAITTDFKKLSSQIVQGKGLVGSLMTDTALSMKFRQIVTNLQTTTENTAKMANGLNHFSDKLNTKGGLVDNLATDTTVFNHLKASVAQLQKATANASAITENLTRASNKLNTTDNVLGVLLNDPKQAEQMKSTLNYLNESSIKLNDDLEAAQHNFLLKGFFKNRAKEQAKQNK</sequence>
<dbReference type="InterPro" id="IPR003399">
    <property type="entry name" value="Mce/MlaD"/>
</dbReference>
<keyword evidence="4" id="KW-1185">Reference proteome</keyword>
<dbReference type="EMBL" id="CM001403">
    <property type="protein sequence ID" value="EHQ25721.1"/>
    <property type="molecule type" value="Genomic_DNA"/>
</dbReference>
<gene>
    <name evidence="3" type="ORF">Mucpa_1563</name>
</gene>
<feature type="domain" description="Mce/MlaD" evidence="2">
    <location>
        <begin position="41"/>
        <end position="118"/>
    </location>
</feature>
<dbReference type="InterPro" id="IPR052336">
    <property type="entry name" value="MlaD_Phospholipid_Transporter"/>
</dbReference>
<dbReference type="PANTHER" id="PTHR33371">
    <property type="entry name" value="INTERMEMBRANE PHOSPHOLIPID TRANSPORT SYSTEM BINDING PROTEIN MLAD-RELATED"/>
    <property type="match status" value="1"/>
</dbReference>
<protein>
    <submittedName>
        <fullName evidence="3">Mammalian cell entry related domain protein</fullName>
    </submittedName>
</protein>
<evidence type="ECO:0000259" key="2">
    <source>
        <dbReference type="Pfam" id="PF02470"/>
    </source>
</evidence>
<dbReference type="Proteomes" id="UP000002774">
    <property type="component" value="Chromosome"/>
</dbReference>
<evidence type="ECO:0000313" key="3">
    <source>
        <dbReference type="EMBL" id="EHQ25721.1"/>
    </source>
</evidence>
<evidence type="ECO:0000256" key="1">
    <source>
        <dbReference type="SAM" id="Phobius"/>
    </source>
</evidence>
<dbReference type="OrthoDB" id="9771725at2"/>
<dbReference type="STRING" id="714943.Mucpa_1563"/>
<keyword evidence="1" id="KW-0812">Transmembrane</keyword>
<proteinExistence type="predicted"/>
<dbReference type="HOGENOM" id="CLU_054524_0_0_10"/>